<name>A0ACB9S0I8_9MYRT</name>
<accession>A0ACB9S0I8</accession>
<reference evidence="2" key="1">
    <citation type="journal article" date="2023" name="Front. Plant Sci.">
        <title>Chromosomal-level genome assembly of Melastoma candidum provides insights into trichome evolution.</title>
        <authorList>
            <person name="Zhong Y."/>
            <person name="Wu W."/>
            <person name="Sun C."/>
            <person name="Zou P."/>
            <person name="Liu Y."/>
            <person name="Dai S."/>
            <person name="Zhou R."/>
        </authorList>
    </citation>
    <scope>NUCLEOTIDE SEQUENCE [LARGE SCALE GENOMIC DNA]</scope>
</reference>
<dbReference type="EMBL" id="CM042882">
    <property type="protein sequence ID" value="KAI4383996.1"/>
    <property type="molecule type" value="Genomic_DNA"/>
</dbReference>
<dbReference type="Proteomes" id="UP001057402">
    <property type="component" value="Chromosome 3"/>
</dbReference>
<organism evidence="1 2">
    <name type="scientific">Melastoma candidum</name>
    <dbReference type="NCBI Taxonomy" id="119954"/>
    <lineage>
        <taxon>Eukaryota</taxon>
        <taxon>Viridiplantae</taxon>
        <taxon>Streptophyta</taxon>
        <taxon>Embryophyta</taxon>
        <taxon>Tracheophyta</taxon>
        <taxon>Spermatophyta</taxon>
        <taxon>Magnoliopsida</taxon>
        <taxon>eudicotyledons</taxon>
        <taxon>Gunneridae</taxon>
        <taxon>Pentapetalae</taxon>
        <taxon>rosids</taxon>
        <taxon>malvids</taxon>
        <taxon>Myrtales</taxon>
        <taxon>Melastomataceae</taxon>
        <taxon>Melastomatoideae</taxon>
        <taxon>Melastomateae</taxon>
        <taxon>Melastoma</taxon>
    </lineage>
</organism>
<evidence type="ECO:0000313" key="1">
    <source>
        <dbReference type="EMBL" id="KAI4383996.1"/>
    </source>
</evidence>
<sequence>MQAAASSSSRSESLPTKTQSIFQSSTSYILISHVSVHTYHFLGSLSSRVIKGTRRLMNGWTWTDMPPYYQEQDKQLGKKLHESS</sequence>
<evidence type="ECO:0000313" key="2">
    <source>
        <dbReference type="Proteomes" id="UP001057402"/>
    </source>
</evidence>
<proteinExistence type="predicted"/>
<protein>
    <submittedName>
        <fullName evidence="1">Uncharacterized protein</fullName>
    </submittedName>
</protein>
<gene>
    <name evidence="1" type="ORF">MLD38_009771</name>
</gene>
<keyword evidence="2" id="KW-1185">Reference proteome</keyword>
<comment type="caution">
    <text evidence="1">The sequence shown here is derived from an EMBL/GenBank/DDBJ whole genome shotgun (WGS) entry which is preliminary data.</text>
</comment>